<dbReference type="SUPFAM" id="SSF55060">
    <property type="entry name" value="GHMP Kinase, C-terminal domain"/>
    <property type="match status" value="1"/>
</dbReference>
<proteinExistence type="predicted"/>
<dbReference type="Pfam" id="PF08544">
    <property type="entry name" value="GHMP_kinases_C"/>
    <property type="match status" value="1"/>
</dbReference>
<dbReference type="InterPro" id="IPR053034">
    <property type="entry name" value="Glucuronokinase-like"/>
</dbReference>
<dbReference type="GO" id="GO:0047940">
    <property type="term" value="F:glucuronokinase activity"/>
    <property type="evidence" value="ECO:0007669"/>
    <property type="project" value="TreeGrafter"/>
</dbReference>
<reference evidence="2" key="1">
    <citation type="submission" date="2019-08" db="EMBL/GenBank/DDBJ databases">
        <authorList>
            <person name="Kucharzyk K."/>
            <person name="Murdoch R.W."/>
            <person name="Higgins S."/>
            <person name="Loffler F."/>
        </authorList>
    </citation>
    <scope>NUCLEOTIDE SEQUENCE</scope>
</reference>
<dbReference type="EMBL" id="VSSQ01129313">
    <property type="protein sequence ID" value="MPN57599.1"/>
    <property type="molecule type" value="Genomic_DNA"/>
</dbReference>
<gene>
    <name evidence="2" type="ORF">SDC9_205293</name>
</gene>
<name>A0A645J4H7_9ZZZZ</name>
<dbReference type="Gene3D" id="3.30.230.120">
    <property type="match status" value="1"/>
</dbReference>
<accession>A0A645J4H7</accession>
<dbReference type="PANTHER" id="PTHR38710">
    <property type="entry name" value="WITH PUTATIVE URIDYL PYROPHOSPHORYLASE-RELATED"/>
    <property type="match status" value="1"/>
</dbReference>
<feature type="domain" description="GHMP kinase C-terminal" evidence="1">
    <location>
        <begin position="52"/>
        <end position="118"/>
    </location>
</feature>
<dbReference type="InterPro" id="IPR013750">
    <property type="entry name" value="GHMP_kinase_C_dom"/>
</dbReference>
<organism evidence="2">
    <name type="scientific">bioreactor metagenome</name>
    <dbReference type="NCBI Taxonomy" id="1076179"/>
    <lineage>
        <taxon>unclassified sequences</taxon>
        <taxon>metagenomes</taxon>
        <taxon>ecological metagenomes</taxon>
    </lineage>
</organism>
<dbReference type="InterPro" id="IPR036554">
    <property type="entry name" value="GHMP_kinase_C_sf"/>
</dbReference>
<evidence type="ECO:0000259" key="1">
    <source>
        <dbReference type="Pfam" id="PF08544"/>
    </source>
</evidence>
<dbReference type="PANTHER" id="PTHR38710:SF1">
    <property type="entry name" value="WITH PUTATIVE URIDYL PYROPHOSPHORYLASE-RELATED"/>
    <property type="match status" value="1"/>
</dbReference>
<dbReference type="AlphaFoldDB" id="A0A645J4H7"/>
<comment type="caution">
    <text evidence="2">The sequence shown here is derived from an EMBL/GenBank/DDBJ whole genome shotgun (WGS) entry which is preliminary data.</text>
</comment>
<sequence length="148" mass="16429">MALGTGISCTQQLPVVTTLNQCLLRGDVILSTEGKQSVLDAMKEWASLTDRMKDALEKRDYSEIPSLLNRNFDLRCEVCADAISRKNRQMVELARKTGASAKFTGSGGAIIGTYEDEKMFGSLVRTLRAFQIDVIKPVIVKNQKDAWK</sequence>
<protein>
    <recommendedName>
        <fullName evidence="1">GHMP kinase C-terminal domain-containing protein</fullName>
    </recommendedName>
</protein>
<evidence type="ECO:0000313" key="2">
    <source>
        <dbReference type="EMBL" id="MPN57599.1"/>
    </source>
</evidence>